<reference evidence="3 4" key="1">
    <citation type="submission" date="2021-01" db="EMBL/GenBank/DDBJ databases">
        <title>Genomic Encyclopedia of Type Strains, Phase IV (KMG-IV): sequencing the most valuable type-strain genomes for metagenomic binning, comparative biology and taxonomic classification.</title>
        <authorList>
            <person name="Goeker M."/>
        </authorList>
    </citation>
    <scope>NUCLEOTIDE SEQUENCE [LARGE SCALE GENOMIC DNA]</scope>
    <source>
        <strain evidence="3 4">DSM 100968</strain>
    </source>
</reference>
<proteinExistence type="inferred from homology"/>
<evidence type="ECO:0000313" key="3">
    <source>
        <dbReference type="EMBL" id="MBM7658115.1"/>
    </source>
</evidence>
<comment type="function">
    <text evidence="2">Involved in the biosynthesis of a nickel-pincer cofactor ((SCS)Ni(II) pincer complex). Binds Ni(2+), and functions in nickel delivery to pyridinium-3,5-bisthiocarboxylic acid mononucleotide (P2TMN), to form the mature cofactor. Is thus probably required for the activation of nickel-pincer cofactor-dependent enzymes.</text>
</comment>
<keyword evidence="2" id="KW-0456">Lyase</keyword>
<gene>
    <name evidence="2" type="primary">larC</name>
    <name evidence="3" type="ORF">JOC27_001568</name>
</gene>
<comment type="similarity">
    <text evidence="2">Belongs to the LarC family.</text>
</comment>
<dbReference type="Gene3D" id="3.30.70.1380">
    <property type="entry name" value="Transcriptional regulatory protein pf0864 domain like"/>
    <property type="match status" value="1"/>
</dbReference>
<dbReference type="Gene3D" id="3.10.20.300">
    <property type="entry name" value="mk0293 like domain"/>
    <property type="match status" value="1"/>
</dbReference>
<evidence type="ECO:0000313" key="4">
    <source>
        <dbReference type="Proteomes" id="UP000823201"/>
    </source>
</evidence>
<name>A0ABS2Q9X0_9BACL</name>
<accession>A0ABS2Q9X0</accession>
<dbReference type="PANTHER" id="PTHR36566:SF1">
    <property type="entry name" value="PYRIDINIUM-3,5-BISTHIOCARBOXYLIC ACID MONONUCLEOTIDE NICKEL INSERTION PROTEIN"/>
    <property type="match status" value="1"/>
</dbReference>
<sequence>MKTLYLDCFSGISGDMLLGVLLDLGLDANLFITELKKLDLDGYSIKIAAKKNYGIQTTDVAVQLDPIPEHPSSSGHHHSRNLSDCLEIIEKSSLSDQVKKNAARAFKEVAVAEAHVHGQSIHEVHFHEVGATDSIIDIVGTCIGLEMLGIERVYASALHDGTGFITCAHGRLPVPVPAVAQMLAASKATIPYIQEAISTELITPTGLALIKTIASGFGRMPELAIQKIGYGSGKRDIRQLNALRGIVGESSGPMTTDSETVMLEANIDDQSSECLAYSMTRLFENGALDVFFTPIYMKKNRPAFKLSVLAKKEDEQKLARLIFDETTTLGIRTYPCARYTMKRDFLTVETPFGSISIKHAFGNGIDKYTPEFEDCARLARKHKLPLRKIYDAAQQATFETVKD</sequence>
<evidence type="ECO:0000256" key="2">
    <source>
        <dbReference type="HAMAP-Rule" id="MF_01074"/>
    </source>
</evidence>
<keyword evidence="1 2" id="KW-0533">Nickel</keyword>
<comment type="catalytic activity">
    <reaction evidence="2">
        <text>Ni(II)-pyridinium-3,5-bisthiocarboxylate mononucleotide = pyridinium-3,5-bisthiocarboxylate mononucleotide + Ni(2+)</text>
        <dbReference type="Rhea" id="RHEA:54784"/>
        <dbReference type="ChEBI" id="CHEBI:49786"/>
        <dbReference type="ChEBI" id="CHEBI:137372"/>
        <dbReference type="ChEBI" id="CHEBI:137373"/>
        <dbReference type="EC" id="4.99.1.12"/>
    </reaction>
</comment>
<dbReference type="Proteomes" id="UP000823201">
    <property type="component" value="Unassembled WGS sequence"/>
</dbReference>
<evidence type="ECO:0000256" key="1">
    <source>
        <dbReference type="ARBA" id="ARBA00022596"/>
    </source>
</evidence>
<dbReference type="NCBIfam" id="TIGR00299">
    <property type="entry name" value="nickel pincer cofactor biosynthesis protein LarC"/>
    <property type="match status" value="1"/>
</dbReference>
<protein>
    <recommendedName>
        <fullName evidence="2">Pyridinium-3,5-bisthiocarboxylic acid mononucleotide nickel insertion protein</fullName>
        <shortName evidence="2">P2TMN nickel insertion protein</shortName>
        <ecNumber evidence="2">4.99.1.12</ecNumber>
    </recommendedName>
    <alternativeName>
        <fullName evidence="2">Nickel-pincer cofactor biosynthesis protein LarC</fullName>
    </alternativeName>
</protein>
<dbReference type="InterPro" id="IPR002822">
    <property type="entry name" value="Ni_insertion"/>
</dbReference>
<dbReference type="Pfam" id="PF01969">
    <property type="entry name" value="Ni_insertion"/>
    <property type="match status" value="1"/>
</dbReference>
<keyword evidence="4" id="KW-1185">Reference proteome</keyword>
<dbReference type="PANTHER" id="PTHR36566">
    <property type="entry name" value="NICKEL INSERTION PROTEIN-RELATED"/>
    <property type="match status" value="1"/>
</dbReference>
<comment type="caution">
    <text evidence="3">The sequence shown here is derived from an EMBL/GenBank/DDBJ whole genome shotgun (WGS) entry which is preliminary data.</text>
</comment>
<organism evidence="3 4">
    <name type="scientific">Sporolactobacillus spathodeae</name>
    <dbReference type="NCBI Taxonomy" id="1465502"/>
    <lineage>
        <taxon>Bacteria</taxon>
        <taxon>Bacillati</taxon>
        <taxon>Bacillota</taxon>
        <taxon>Bacilli</taxon>
        <taxon>Bacillales</taxon>
        <taxon>Sporolactobacillaceae</taxon>
        <taxon>Sporolactobacillus</taxon>
    </lineage>
</organism>
<dbReference type="EC" id="4.99.1.12" evidence="2"/>
<dbReference type="HAMAP" id="MF_01074">
    <property type="entry name" value="LarC"/>
    <property type="match status" value="1"/>
</dbReference>
<dbReference type="EMBL" id="JAFBEV010000012">
    <property type="protein sequence ID" value="MBM7658115.1"/>
    <property type="molecule type" value="Genomic_DNA"/>
</dbReference>
<dbReference type="RefSeq" id="WP_205006670.1">
    <property type="nucleotide sequence ID" value="NZ_CBCRXA010000018.1"/>
</dbReference>